<dbReference type="GO" id="GO:0008168">
    <property type="term" value="F:methyltransferase activity"/>
    <property type="evidence" value="ECO:0007669"/>
    <property type="project" value="UniProtKB-KW"/>
</dbReference>
<dbReference type="NCBIfam" id="TIGR01444">
    <property type="entry name" value="fkbM_fam"/>
    <property type="match status" value="1"/>
</dbReference>
<organism evidence="2 3">
    <name type="scientific">Mucilaginibacter sabulilitoris</name>
    <dbReference type="NCBI Taxonomy" id="1173583"/>
    <lineage>
        <taxon>Bacteria</taxon>
        <taxon>Pseudomonadati</taxon>
        <taxon>Bacteroidota</taxon>
        <taxon>Sphingobacteriia</taxon>
        <taxon>Sphingobacteriales</taxon>
        <taxon>Sphingobacteriaceae</taxon>
        <taxon>Mucilaginibacter</taxon>
    </lineage>
</organism>
<dbReference type="Proteomes" id="UP001324380">
    <property type="component" value="Chromosome"/>
</dbReference>
<gene>
    <name evidence="2" type="ORF">SNE25_20165</name>
</gene>
<dbReference type="InterPro" id="IPR006342">
    <property type="entry name" value="FkbM_mtfrase"/>
</dbReference>
<dbReference type="EMBL" id="CP139558">
    <property type="protein sequence ID" value="WPU91636.1"/>
    <property type="molecule type" value="Genomic_DNA"/>
</dbReference>
<dbReference type="Pfam" id="PF05050">
    <property type="entry name" value="Methyltransf_21"/>
    <property type="match status" value="1"/>
</dbReference>
<keyword evidence="3" id="KW-1185">Reference proteome</keyword>
<evidence type="ECO:0000313" key="2">
    <source>
        <dbReference type="EMBL" id="WPU91636.1"/>
    </source>
</evidence>
<dbReference type="RefSeq" id="WP_321560802.1">
    <property type="nucleotide sequence ID" value="NZ_CP139558.1"/>
</dbReference>
<keyword evidence="2" id="KW-0808">Transferase</keyword>
<dbReference type="SUPFAM" id="SSF53335">
    <property type="entry name" value="S-adenosyl-L-methionine-dependent methyltransferases"/>
    <property type="match status" value="1"/>
</dbReference>
<evidence type="ECO:0000313" key="3">
    <source>
        <dbReference type="Proteomes" id="UP001324380"/>
    </source>
</evidence>
<reference evidence="2 3" key="1">
    <citation type="submission" date="2023-11" db="EMBL/GenBank/DDBJ databases">
        <title>Analysis of the Genomes of Mucilaginibacter gossypii cycad 4 and M. sabulilitoris SNA2: microbes with the potential for plant growth promotion.</title>
        <authorList>
            <person name="Hirsch A.M."/>
            <person name="Humm E."/>
            <person name="Rubbi M."/>
            <person name="Del Vecchio G."/>
            <person name="Ha S.M."/>
            <person name="Pellegrini M."/>
            <person name="Gunsalus R.P."/>
        </authorList>
    </citation>
    <scope>NUCLEOTIDE SEQUENCE [LARGE SCALE GENOMIC DNA]</scope>
    <source>
        <strain evidence="2 3">SNA2</strain>
    </source>
</reference>
<dbReference type="InterPro" id="IPR029063">
    <property type="entry name" value="SAM-dependent_MTases_sf"/>
</dbReference>
<name>A0ABZ0TFP8_9SPHI</name>
<accession>A0ABZ0TFP8</accession>
<sequence>MFLFKRKAPALLGRTSYSQCGEDLIIKFIFDQLQIHHPSYIDIGAHDPFYLSNTALFYQLGSKGINIEPDPALFKTFANHRKHDINLNIGIGQASGAAKFYIISNPTLNTFSKAEAEGYFREGPYIVKEVIDVPVETLGDIINRYHEGIFPDLLNLDAEGVDEQIIQSINFQQSIPTVICLETISFSSSGNGKKNRDLIDYVTKNGYLVYADTYINTIFVNKAVWAAQHK</sequence>
<keyword evidence="2" id="KW-0489">Methyltransferase</keyword>
<protein>
    <submittedName>
        <fullName evidence="2">FkbM family methyltransferase</fullName>
    </submittedName>
</protein>
<proteinExistence type="predicted"/>
<dbReference type="Gene3D" id="3.40.50.150">
    <property type="entry name" value="Vaccinia Virus protein VP39"/>
    <property type="match status" value="1"/>
</dbReference>
<evidence type="ECO:0000259" key="1">
    <source>
        <dbReference type="Pfam" id="PF05050"/>
    </source>
</evidence>
<feature type="domain" description="Methyltransferase FkbM" evidence="1">
    <location>
        <begin position="42"/>
        <end position="208"/>
    </location>
</feature>
<dbReference type="GO" id="GO:0032259">
    <property type="term" value="P:methylation"/>
    <property type="evidence" value="ECO:0007669"/>
    <property type="project" value="UniProtKB-KW"/>
</dbReference>